<dbReference type="EMBL" id="GBXM01020000">
    <property type="protein sequence ID" value="JAH88577.1"/>
    <property type="molecule type" value="Transcribed_RNA"/>
</dbReference>
<evidence type="ECO:0000256" key="1">
    <source>
        <dbReference type="SAM" id="Phobius"/>
    </source>
</evidence>
<reference evidence="2" key="1">
    <citation type="submission" date="2014-11" db="EMBL/GenBank/DDBJ databases">
        <authorList>
            <person name="Amaro Gonzalez C."/>
        </authorList>
    </citation>
    <scope>NUCLEOTIDE SEQUENCE</scope>
</reference>
<evidence type="ECO:0000313" key="2">
    <source>
        <dbReference type="EMBL" id="JAH88577.1"/>
    </source>
</evidence>
<proteinExistence type="predicted"/>
<name>A0A0E9WE00_ANGAN</name>
<sequence length="41" mass="4971">METVLQRCAYIRISIRMLFIYTFQTTFIVFKVVLTVSRLLR</sequence>
<reference evidence="2" key="2">
    <citation type="journal article" date="2015" name="Fish Shellfish Immunol.">
        <title>Early steps in the European eel (Anguilla anguilla)-Vibrio vulnificus interaction in the gills: Role of the RtxA13 toxin.</title>
        <authorList>
            <person name="Callol A."/>
            <person name="Pajuelo D."/>
            <person name="Ebbesson L."/>
            <person name="Teles M."/>
            <person name="MacKenzie S."/>
            <person name="Amaro C."/>
        </authorList>
    </citation>
    <scope>NUCLEOTIDE SEQUENCE</scope>
</reference>
<keyword evidence="1" id="KW-0812">Transmembrane</keyword>
<dbReference type="AlphaFoldDB" id="A0A0E9WE00"/>
<organism evidence="2">
    <name type="scientific">Anguilla anguilla</name>
    <name type="common">European freshwater eel</name>
    <name type="synonym">Muraena anguilla</name>
    <dbReference type="NCBI Taxonomy" id="7936"/>
    <lineage>
        <taxon>Eukaryota</taxon>
        <taxon>Metazoa</taxon>
        <taxon>Chordata</taxon>
        <taxon>Craniata</taxon>
        <taxon>Vertebrata</taxon>
        <taxon>Euteleostomi</taxon>
        <taxon>Actinopterygii</taxon>
        <taxon>Neopterygii</taxon>
        <taxon>Teleostei</taxon>
        <taxon>Anguilliformes</taxon>
        <taxon>Anguillidae</taxon>
        <taxon>Anguilla</taxon>
    </lineage>
</organism>
<keyword evidence="1" id="KW-1133">Transmembrane helix</keyword>
<feature type="transmembrane region" description="Helical" evidence="1">
    <location>
        <begin position="18"/>
        <end position="40"/>
    </location>
</feature>
<keyword evidence="1" id="KW-0472">Membrane</keyword>
<protein>
    <submittedName>
        <fullName evidence="2">Uncharacterized protein</fullName>
    </submittedName>
</protein>
<accession>A0A0E9WE00</accession>